<reference evidence="1" key="1">
    <citation type="journal article" date="2005" name="PLoS Biol.">
        <title>The genomes of Oryza sativa: a history of duplications.</title>
        <authorList>
            <person name="Yu J."/>
            <person name="Wang J."/>
            <person name="Lin W."/>
            <person name="Li S."/>
            <person name="Li H."/>
            <person name="Zhou J."/>
            <person name="Ni P."/>
            <person name="Dong W."/>
            <person name="Hu S."/>
            <person name="Zeng C."/>
            <person name="Zhang J."/>
            <person name="Zhang Y."/>
            <person name="Li R."/>
            <person name="Xu Z."/>
            <person name="Li S."/>
            <person name="Li X."/>
            <person name="Zheng H."/>
            <person name="Cong L."/>
            <person name="Lin L."/>
            <person name="Yin J."/>
            <person name="Geng J."/>
            <person name="Li G."/>
            <person name="Shi J."/>
            <person name="Liu J."/>
            <person name="Lv H."/>
            <person name="Li J."/>
            <person name="Wang J."/>
            <person name="Deng Y."/>
            <person name="Ran L."/>
            <person name="Shi X."/>
            <person name="Wang X."/>
            <person name="Wu Q."/>
            <person name="Li C."/>
            <person name="Ren X."/>
            <person name="Wang J."/>
            <person name="Wang X."/>
            <person name="Li D."/>
            <person name="Liu D."/>
            <person name="Zhang X."/>
            <person name="Ji Z."/>
            <person name="Zhao W."/>
            <person name="Sun Y."/>
            <person name="Zhang Z."/>
            <person name="Bao J."/>
            <person name="Han Y."/>
            <person name="Dong L."/>
            <person name="Ji J."/>
            <person name="Chen P."/>
            <person name="Wu S."/>
            <person name="Liu J."/>
            <person name="Xiao Y."/>
            <person name="Bu D."/>
            <person name="Tan J."/>
            <person name="Yang L."/>
            <person name="Ye C."/>
            <person name="Zhang J."/>
            <person name="Xu J."/>
            <person name="Zhou Y."/>
            <person name="Yu Y."/>
            <person name="Zhang B."/>
            <person name="Zhuang S."/>
            <person name="Wei H."/>
            <person name="Liu B."/>
            <person name="Lei M."/>
            <person name="Yu H."/>
            <person name="Li Y."/>
            <person name="Xu H."/>
            <person name="Wei S."/>
            <person name="He X."/>
            <person name="Fang L."/>
            <person name="Zhang Z."/>
            <person name="Zhang Y."/>
            <person name="Huang X."/>
            <person name="Su Z."/>
            <person name="Tong W."/>
            <person name="Li J."/>
            <person name="Tong Z."/>
            <person name="Li S."/>
            <person name="Ye J."/>
            <person name="Wang L."/>
            <person name="Fang L."/>
            <person name="Lei T."/>
            <person name="Chen C."/>
            <person name="Chen H."/>
            <person name="Xu Z."/>
            <person name="Li H."/>
            <person name="Huang H."/>
            <person name="Zhang F."/>
            <person name="Xu H."/>
            <person name="Li N."/>
            <person name="Zhao C."/>
            <person name="Li S."/>
            <person name="Dong L."/>
            <person name="Huang Y."/>
            <person name="Li L."/>
            <person name="Xi Y."/>
            <person name="Qi Q."/>
            <person name="Li W."/>
            <person name="Zhang B."/>
            <person name="Hu W."/>
            <person name="Zhang Y."/>
            <person name="Tian X."/>
            <person name="Jiao Y."/>
            <person name="Liang X."/>
            <person name="Jin J."/>
            <person name="Gao L."/>
            <person name="Zheng W."/>
            <person name="Hao B."/>
            <person name="Liu S."/>
            <person name="Wang W."/>
            <person name="Yuan L."/>
            <person name="Cao M."/>
            <person name="McDermott J."/>
            <person name="Samudrala R."/>
            <person name="Wang J."/>
            <person name="Wong G.K."/>
            <person name="Yang H."/>
        </authorList>
    </citation>
    <scope>NUCLEOTIDE SEQUENCE [LARGE SCALE GENOMIC DNA]</scope>
</reference>
<dbReference type="Proteomes" id="UP000007752">
    <property type="component" value="Chromosome 3"/>
</dbReference>
<organism evidence="1">
    <name type="scientific">Oryza sativa subsp. japonica</name>
    <name type="common">Rice</name>
    <dbReference type="NCBI Taxonomy" id="39947"/>
    <lineage>
        <taxon>Eukaryota</taxon>
        <taxon>Viridiplantae</taxon>
        <taxon>Streptophyta</taxon>
        <taxon>Embryophyta</taxon>
        <taxon>Tracheophyta</taxon>
        <taxon>Spermatophyta</taxon>
        <taxon>Magnoliopsida</taxon>
        <taxon>Liliopsida</taxon>
        <taxon>Poales</taxon>
        <taxon>Poaceae</taxon>
        <taxon>BOP clade</taxon>
        <taxon>Oryzoideae</taxon>
        <taxon>Oryzeae</taxon>
        <taxon>Oryzinae</taxon>
        <taxon>Oryza</taxon>
        <taxon>Oryza sativa</taxon>
    </lineage>
</organism>
<dbReference type="EMBL" id="CM000140">
    <property type="protein sequence ID" value="EEE59416.1"/>
    <property type="molecule type" value="Genomic_DNA"/>
</dbReference>
<reference evidence="1" key="2">
    <citation type="submission" date="2008-12" db="EMBL/GenBank/DDBJ databases">
        <title>Improved gene annotation of the rice (Oryza sativa) genomes.</title>
        <authorList>
            <person name="Wang J."/>
            <person name="Li R."/>
            <person name="Fan W."/>
            <person name="Huang Q."/>
            <person name="Zhang J."/>
            <person name="Zhou Y."/>
            <person name="Hu Y."/>
            <person name="Zi S."/>
            <person name="Li J."/>
            <person name="Ni P."/>
            <person name="Zheng H."/>
            <person name="Zhang Y."/>
            <person name="Zhao M."/>
            <person name="Hao Q."/>
            <person name="McDermott J."/>
            <person name="Samudrala R."/>
            <person name="Kristiansen K."/>
            <person name="Wong G.K.-S."/>
        </authorList>
    </citation>
    <scope>NUCLEOTIDE SEQUENCE</scope>
</reference>
<gene>
    <name evidence="1" type="ORF">OsJ_11566</name>
</gene>
<sequence length="84" mass="8598">MQLVVLRVAKGGDGGGAAAEAEEAEEAHPVVAVTPALTDTRNVSRQIAKSNGAPIPTQLLTLSLLHPPLHRSRMPASTGSIAVP</sequence>
<evidence type="ECO:0000313" key="1">
    <source>
        <dbReference type="EMBL" id="EEE59416.1"/>
    </source>
</evidence>
<accession>B9F9G8</accession>
<protein>
    <submittedName>
        <fullName evidence="1">Uncharacterized protein</fullName>
    </submittedName>
</protein>
<proteinExistence type="predicted"/>
<dbReference type="AlphaFoldDB" id="B9F9G8"/>
<name>B9F9G8_ORYSJ</name>